<dbReference type="EMBL" id="ON746531">
    <property type="protein sequence ID" value="UYL95610.1"/>
    <property type="molecule type" value="Viral_cRNA"/>
</dbReference>
<feature type="region of interest" description="Disordered" evidence="12">
    <location>
        <begin position="478"/>
        <end position="538"/>
    </location>
</feature>
<keyword evidence="4" id="KW-1139">Helical capsid protein</keyword>
<feature type="domain" description="Rhabdovirus nucleocapsid" evidence="13">
    <location>
        <begin position="71"/>
        <end position="382"/>
    </location>
</feature>
<dbReference type="Pfam" id="PF00945">
    <property type="entry name" value="Rhabdo_ncap"/>
    <property type="match status" value="1"/>
</dbReference>
<dbReference type="GO" id="GO:0019029">
    <property type="term" value="C:helical viral capsid"/>
    <property type="evidence" value="ECO:0007669"/>
    <property type="project" value="UniProtKB-KW"/>
</dbReference>
<keyword evidence="10" id="KW-0687">Ribonucleoprotein</keyword>
<dbReference type="Gene3D" id="1.10.3610.10">
    <property type="entry name" value="Nucleoprotein"/>
    <property type="match status" value="1"/>
</dbReference>
<feature type="compositionally biased region" description="Acidic residues" evidence="12">
    <location>
        <begin position="478"/>
        <end position="487"/>
    </location>
</feature>
<evidence type="ECO:0000256" key="8">
    <source>
        <dbReference type="ARBA" id="ARBA00023086"/>
    </source>
</evidence>
<keyword evidence="9" id="KW-1035">Host cytoplasm</keyword>
<dbReference type="GO" id="GO:0003723">
    <property type="term" value="F:RNA binding"/>
    <property type="evidence" value="ECO:0007669"/>
    <property type="project" value="UniProtKB-KW"/>
</dbReference>
<evidence type="ECO:0000256" key="4">
    <source>
        <dbReference type="ARBA" id="ARBA00022497"/>
    </source>
</evidence>
<evidence type="ECO:0000256" key="7">
    <source>
        <dbReference type="ARBA" id="ARBA00022884"/>
    </source>
</evidence>
<evidence type="ECO:0000256" key="12">
    <source>
        <dbReference type="SAM" id="MobiDB-lite"/>
    </source>
</evidence>
<reference evidence="14" key="1">
    <citation type="submission" date="2022-05" db="EMBL/GenBank/DDBJ databases">
        <authorList>
            <person name="Cao W."/>
            <person name="Jia N."/>
            <person name="Lam T.T.-Y."/>
            <person name="Ni X."/>
            <person name="Liu J."/>
        </authorList>
    </citation>
    <scope>NUCLEOTIDE SEQUENCE</scope>
    <source>
        <strain evidence="14">TIGMIC 7</strain>
    </source>
</reference>
<dbReference type="Gene3D" id="1.10.3570.10">
    <property type="entry name" value="Rhabdovirus nucleocapsid protein like domain"/>
    <property type="match status" value="1"/>
</dbReference>
<keyword evidence="6" id="KW-0946">Virion</keyword>
<evidence type="ECO:0000313" key="14">
    <source>
        <dbReference type="EMBL" id="UYL95610.1"/>
    </source>
</evidence>
<accession>A0A9E7V2H4</accession>
<organism evidence="14">
    <name type="scientific">Zhangjiakou Rhabd tick virus 1</name>
    <dbReference type="NCBI Taxonomy" id="2972333"/>
    <lineage>
        <taxon>Viruses</taxon>
        <taxon>Riboviria</taxon>
        <taxon>Orthornavirae</taxon>
        <taxon>Negarnaviricota</taxon>
        <taxon>Haploviricotina</taxon>
        <taxon>Monjiviricetes</taxon>
        <taxon>Mononegavirales</taxon>
        <taxon>Rhabdoviridae</taxon>
        <taxon>Alpharhabdovirinae</taxon>
        <taxon>Alpharicinrhavirus</taxon>
        <taxon>Alpharicinrhavirus zhangjiakou</taxon>
    </lineage>
</organism>
<name>A0A9E7V2H4_9RHAB</name>
<dbReference type="GO" id="GO:0019013">
    <property type="term" value="C:viral nucleocapsid"/>
    <property type="evidence" value="ECO:0007669"/>
    <property type="project" value="UniProtKB-KW"/>
</dbReference>
<protein>
    <recommendedName>
        <fullName evidence="3">Nucleoprotein</fullName>
    </recommendedName>
    <alternativeName>
        <fullName evidence="11">Nucleocapsid protein</fullName>
    </alternativeName>
</protein>
<keyword evidence="8 14" id="KW-0543">Viral nucleoprotein</keyword>
<evidence type="ECO:0000256" key="2">
    <source>
        <dbReference type="ARBA" id="ARBA00004328"/>
    </source>
</evidence>
<keyword evidence="7" id="KW-0694">RNA-binding</keyword>
<dbReference type="InterPro" id="IPR000448">
    <property type="entry name" value="Rhabdo_ncapsid"/>
</dbReference>
<sequence>MANLADYEQVDGGEVSVYRNPITGVDEDHWIPDWRRRTGSDEIEKFYAGGVTEKPSVALLLKGTPTAHNDPTLPGRVKKAISAGLIGGDMAAAFLYRISKEITQTLTEDLVIDGLVIRKKGGRVSPLDFITVTETFSDEYPYDPNAVEDTLCSDLAAAFLLCMCHRLHMSTTVPNDERIERMVDRGMMIVKSSPFNAHSDVLKTAMATARNFAADLVGNAAFTALLTAIDMFFCNFPSHRYSKFRIATLHMFCKDFAVLNDIIFFRELMGMPPTEWRSWVWVNIIGAELHRIVNLNKLAKFDRSYFPYMRGLGIISRSPLSVSASPNIHAFIHAVGTLKGSERSRNAKLIGHVSDDVFINARIVSLATTVTDAKFRAAWVPKRVSAEISRAEQMLKVSAKPGGQSTAALPRTRDFMAWYLHCIQCGGTEPARSISTAKQTLHNLGRLRDASVAVALKRSTEARFIAMQLPPVVEAIETSEDEAEEEPPAQRPRVAPADTATASDQPGSRRTPAAPLSTPRHPRGLGLRRTREADSDQD</sequence>
<dbReference type="InterPro" id="IPR035961">
    <property type="entry name" value="Rhabdovirus_nucleoprotein-like"/>
</dbReference>
<dbReference type="SUPFAM" id="SSF140809">
    <property type="entry name" value="Rhabdovirus nucleoprotein-like"/>
    <property type="match status" value="1"/>
</dbReference>
<evidence type="ECO:0000256" key="5">
    <source>
        <dbReference type="ARBA" id="ARBA00022561"/>
    </source>
</evidence>
<evidence type="ECO:0000256" key="6">
    <source>
        <dbReference type="ARBA" id="ARBA00022844"/>
    </source>
</evidence>
<evidence type="ECO:0000256" key="9">
    <source>
        <dbReference type="ARBA" id="ARBA00023200"/>
    </source>
</evidence>
<dbReference type="InterPro" id="IPR023330">
    <property type="entry name" value="Rhabdovirus_ncapsid_N"/>
</dbReference>
<comment type="subcellular location">
    <subcellularLocation>
        <location evidence="1">Host cytoplasm</location>
    </subcellularLocation>
    <subcellularLocation>
        <location evidence="2">Virion</location>
    </subcellularLocation>
</comment>
<proteinExistence type="predicted"/>
<dbReference type="InterPro" id="IPR023331">
    <property type="entry name" value="Rhabdovirus_ncapsid_C"/>
</dbReference>
<keyword evidence="5" id="KW-0167">Capsid protein</keyword>
<evidence type="ECO:0000256" key="11">
    <source>
        <dbReference type="ARBA" id="ARBA00033344"/>
    </source>
</evidence>
<evidence type="ECO:0000256" key="1">
    <source>
        <dbReference type="ARBA" id="ARBA00004192"/>
    </source>
</evidence>
<evidence type="ECO:0000256" key="3">
    <source>
        <dbReference type="ARBA" id="ARBA00014389"/>
    </source>
</evidence>
<evidence type="ECO:0000256" key="10">
    <source>
        <dbReference type="ARBA" id="ARBA00023274"/>
    </source>
</evidence>
<dbReference type="GO" id="GO:0030430">
    <property type="term" value="C:host cell cytoplasm"/>
    <property type="evidence" value="ECO:0007669"/>
    <property type="project" value="UniProtKB-SubCell"/>
</dbReference>
<evidence type="ECO:0000259" key="13">
    <source>
        <dbReference type="Pfam" id="PF00945"/>
    </source>
</evidence>
<dbReference type="GO" id="GO:1990904">
    <property type="term" value="C:ribonucleoprotein complex"/>
    <property type="evidence" value="ECO:0007669"/>
    <property type="project" value="UniProtKB-KW"/>
</dbReference>
<feature type="compositionally biased region" description="Basic and acidic residues" evidence="12">
    <location>
        <begin position="529"/>
        <end position="538"/>
    </location>
</feature>